<evidence type="ECO:0000256" key="3">
    <source>
        <dbReference type="ARBA" id="ARBA00022525"/>
    </source>
</evidence>
<organism evidence="8 9">
    <name type="scientific">Diploscapter pachys</name>
    <dbReference type="NCBI Taxonomy" id="2018661"/>
    <lineage>
        <taxon>Eukaryota</taxon>
        <taxon>Metazoa</taxon>
        <taxon>Ecdysozoa</taxon>
        <taxon>Nematoda</taxon>
        <taxon>Chromadorea</taxon>
        <taxon>Rhabditida</taxon>
        <taxon>Rhabditina</taxon>
        <taxon>Rhabditomorpha</taxon>
        <taxon>Rhabditoidea</taxon>
        <taxon>Rhabditidae</taxon>
        <taxon>Diploscapter</taxon>
    </lineage>
</organism>
<sequence>MLRYLFVVLQVLAAGAIAMSLGPSQSDSLVQPGIRTYAAYPPQINRMQFLSDDGYAVHTAELKPKRNYDFVRFGRSAPTKKASYDYIRFGKRSSNPLAAFRNVKIQNQRK</sequence>
<gene>
    <name evidence="8" type="ORF">WR25_16039</name>
</gene>
<accession>A0A2A2JAE3</accession>
<dbReference type="GO" id="GO:0005576">
    <property type="term" value="C:extracellular region"/>
    <property type="evidence" value="ECO:0007669"/>
    <property type="project" value="UniProtKB-SubCell"/>
</dbReference>
<keyword evidence="6" id="KW-0527">Neuropeptide</keyword>
<evidence type="ECO:0000256" key="7">
    <source>
        <dbReference type="SAM" id="SignalP"/>
    </source>
</evidence>
<evidence type="ECO:0000256" key="2">
    <source>
        <dbReference type="ARBA" id="ARBA00006356"/>
    </source>
</evidence>
<proteinExistence type="inferred from homology"/>
<keyword evidence="4" id="KW-0165">Cleavage on pair of basic residues</keyword>
<evidence type="ECO:0000256" key="4">
    <source>
        <dbReference type="ARBA" id="ARBA00022685"/>
    </source>
</evidence>
<keyword evidence="9" id="KW-1185">Reference proteome</keyword>
<name>A0A2A2JAE3_9BILA</name>
<dbReference type="OrthoDB" id="5874484at2759"/>
<dbReference type="Proteomes" id="UP000218231">
    <property type="component" value="Unassembled WGS sequence"/>
</dbReference>
<dbReference type="EMBL" id="LIAE01010569">
    <property type="protein sequence ID" value="PAV58615.1"/>
    <property type="molecule type" value="Genomic_DNA"/>
</dbReference>
<comment type="caution">
    <text evidence="8">The sequence shown here is derived from an EMBL/GenBank/DDBJ whole genome shotgun (WGS) entry which is preliminary data.</text>
</comment>
<dbReference type="GO" id="GO:0007218">
    <property type="term" value="P:neuropeptide signaling pathway"/>
    <property type="evidence" value="ECO:0007669"/>
    <property type="project" value="UniProtKB-KW"/>
</dbReference>
<dbReference type="AlphaFoldDB" id="A0A2A2JAE3"/>
<keyword evidence="5" id="KW-0027">Amidation</keyword>
<comment type="similarity">
    <text evidence="2">Belongs to the FARP (FMRFamide related peptide) family.</text>
</comment>
<feature type="signal peptide" evidence="7">
    <location>
        <begin position="1"/>
        <end position="18"/>
    </location>
</feature>
<evidence type="ECO:0000256" key="6">
    <source>
        <dbReference type="ARBA" id="ARBA00023320"/>
    </source>
</evidence>
<dbReference type="STRING" id="2018661.A0A2A2JAE3"/>
<comment type="subcellular location">
    <subcellularLocation>
        <location evidence="1">Secreted</location>
    </subcellularLocation>
</comment>
<evidence type="ECO:0000313" key="9">
    <source>
        <dbReference type="Proteomes" id="UP000218231"/>
    </source>
</evidence>
<evidence type="ECO:0000256" key="5">
    <source>
        <dbReference type="ARBA" id="ARBA00022815"/>
    </source>
</evidence>
<evidence type="ECO:0000313" key="8">
    <source>
        <dbReference type="EMBL" id="PAV58615.1"/>
    </source>
</evidence>
<keyword evidence="7" id="KW-0732">Signal</keyword>
<reference evidence="8 9" key="1">
    <citation type="journal article" date="2017" name="Curr. Biol.">
        <title>Genome architecture and evolution of a unichromosomal asexual nematode.</title>
        <authorList>
            <person name="Fradin H."/>
            <person name="Zegar C."/>
            <person name="Gutwein M."/>
            <person name="Lucas J."/>
            <person name="Kovtun M."/>
            <person name="Corcoran D."/>
            <person name="Baugh L.R."/>
            <person name="Kiontke K."/>
            <person name="Gunsalus K."/>
            <person name="Fitch D.H."/>
            <person name="Piano F."/>
        </authorList>
    </citation>
    <scope>NUCLEOTIDE SEQUENCE [LARGE SCALE GENOMIC DNA]</scope>
    <source>
        <strain evidence="8">PF1309</strain>
    </source>
</reference>
<feature type="chain" id="PRO_5012719727" evidence="7">
    <location>
        <begin position="19"/>
        <end position="110"/>
    </location>
</feature>
<keyword evidence="3" id="KW-0964">Secreted</keyword>
<dbReference type="InterPro" id="IPR002544">
    <property type="entry name" value="FMRFamid-related_peptide-like"/>
</dbReference>
<dbReference type="Pfam" id="PF01581">
    <property type="entry name" value="FARP"/>
    <property type="match status" value="2"/>
</dbReference>
<protein>
    <submittedName>
        <fullName evidence="8">Uncharacterized protein</fullName>
    </submittedName>
</protein>
<evidence type="ECO:0000256" key="1">
    <source>
        <dbReference type="ARBA" id="ARBA00004613"/>
    </source>
</evidence>